<dbReference type="Pfam" id="PF17289">
    <property type="entry name" value="Terminase_6C"/>
    <property type="match status" value="1"/>
</dbReference>
<name>A0A2H5BGB0_9CAUD</name>
<gene>
    <name evidence="6" type="ORF">CETO_20</name>
</gene>
<dbReference type="PANTHER" id="PTHR39184:SF1">
    <property type="entry name" value="PBSX PHAGE TERMINASE LARGE SUBUNIT"/>
    <property type="match status" value="1"/>
</dbReference>
<dbReference type="Proteomes" id="UP000240819">
    <property type="component" value="Segment"/>
</dbReference>
<accession>A0A2H5BGB0</accession>
<reference evidence="6 7" key="1">
    <citation type="submission" date="2017-12" db="EMBL/GenBank/DDBJ databases">
        <authorList>
            <person name="Lestochi C.V."/>
            <person name="Miller K.C."/>
            <person name="Miller J.S."/>
            <person name="Stanton M.L."/>
            <person name="Broussard G.W."/>
        </authorList>
    </citation>
    <scope>NUCLEOTIDE SEQUENCE [LARGE SCALE GENOMIC DNA]</scope>
</reference>
<dbReference type="Gene3D" id="3.30.420.280">
    <property type="match status" value="1"/>
</dbReference>
<keyword evidence="3" id="KW-0067">ATP-binding</keyword>
<dbReference type="EMBL" id="MG649966">
    <property type="protein sequence ID" value="AUG85027.1"/>
    <property type="molecule type" value="Genomic_DNA"/>
</dbReference>
<evidence type="ECO:0000313" key="6">
    <source>
        <dbReference type="EMBL" id="AUG85027.1"/>
    </source>
</evidence>
<keyword evidence="1" id="KW-1188">Viral release from host cell</keyword>
<keyword evidence="2" id="KW-0547">Nucleotide-binding</keyword>
<evidence type="ECO:0000259" key="5">
    <source>
        <dbReference type="PROSITE" id="PS51192"/>
    </source>
</evidence>
<dbReference type="InterPro" id="IPR014001">
    <property type="entry name" value="Helicase_ATP-bd"/>
</dbReference>
<dbReference type="SUPFAM" id="SSF52540">
    <property type="entry name" value="P-loop containing nucleoside triphosphate hydrolases"/>
    <property type="match status" value="1"/>
</dbReference>
<organism evidence="6 7">
    <name type="scientific">Vibrio phage Ceto</name>
    <dbReference type="NCBI Taxonomy" id="2570300"/>
    <lineage>
        <taxon>Viruses</taxon>
        <taxon>Duplodnaviria</taxon>
        <taxon>Heunggongvirae</taxon>
        <taxon>Uroviricota</taxon>
        <taxon>Caudoviricetes</taxon>
        <taxon>Demerecviridae</taxon>
        <taxon>Ermolyevavirinae</taxon>
        <taxon>Cetovirus</taxon>
        <taxon>Cetovirus ceto</taxon>
    </lineage>
</organism>
<dbReference type="Pfam" id="PF03237">
    <property type="entry name" value="Terminase_6N"/>
    <property type="match status" value="1"/>
</dbReference>
<dbReference type="InterPro" id="IPR035421">
    <property type="entry name" value="Terminase_6C"/>
</dbReference>
<evidence type="ECO:0000313" key="7">
    <source>
        <dbReference type="Proteomes" id="UP000240819"/>
    </source>
</evidence>
<proteinExistence type="predicted"/>
<protein>
    <submittedName>
        <fullName evidence="6">Terminase large subunit</fullName>
    </submittedName>
</protein>
<keyword evidence="4" id="KW-0231">Viral genome packaging</keyword>
<evidence type="ECO:0000256" key="1">
    <source>
        <dbReference type="ARBA" id="ARBA00022612"/>
    </source>
</evidence>
<evidence type="ECO:0000256" key="2">
    <source>
        <dbReference type="ARBA" id="ARBA00022741"/>
    </source>
</evidence>
<evidence type="ECO:0000256" key="4">
    <source>
        <dbReference type="ARBA" id="ARBA00023219"/>
    </source>
</evidence>
<sequence>MYCSRDYINCDEILEFPLDQRFFAFDVKNFIKQMRADNGQPIIPNKPQIAIINAINDPRHRFVVACVSRRVGKSFISFALAFLKSLEPNNKILVVAPNYSLAEIGWGEIKKYIKQFGLKTVKENAKDREILLSNNTLIKLASAERADSAVGRSYDLIIFDEAALSDKGGEAFQVALRPTLDKPNSKAIFISTPRGSNYFKTFFEQGKSTDPALSNWVSIHGTWRDNPRASPEDIEQARITNSDAYFRQEYEADFSVFEGRIYEGFVFDRHVKDLSEMDFDDDNQFETIMGIDHGYRDPTASVVIKYDLEEDKFYIINEYEKQSKTTRVHAEKFQQQIDDYDVDMIFCDSAAAQFRADLAYEYDIASMPSKKSQNDGINYIAALIEQDKIIVDINCPLTREMFINYRWDPKEGLLKERPLHNQYSHIADAVRYAIYSYCR</sequence>
<dbReference type="InterPro" id="IPR027417">
    <property type="entry name" value="P-loop_NTPase"/>
</dbReference>
<dbReference type="Gene3D" id="3.40.50.300">
    <property type="entry name" value="P-loop containing nucleotide triphosphate hydrolases"/>
    <property type="match status" value="1"/>
</dbReference>
<evidence type="ECO:0000256" key="3">
    <source>
        <dbReference type="ARBA" id="ARBA00022840"/>
    </source>
</evidence>
<dbReference type="PROSITE" id="PS51192">
    <property type="entry name" value="HELICASE_ATP_BIND_1"/>
    <property type="match status" value="1"/>
</dbReference>
<dbReference type="InterPro" id="IPR052380">
    <property type="entry name" value="Viral_DNA_packaging_terminase"/>
</dbReference>
<dbReference type="GO" id="GO:0005524">
    <property type="term" value="F:ATP binding"/>
    <property type="evidence" value="ECO:0007669"/>
    <property type="project" value="UniProtKB-KW"/>
</dbReference>
<feature type="domain" description="Helicase ATP-binding" evidence="5">
    <location>
        <begin position="52"/>
        <end position="198"/>
    </location>
</feature>
<keyword evidence="7" id="KW-1185">Reference proteome</keyword>
<dbReference type="PANTHER" id="PTHR39184">
    <property type="match status" value="1"/>
</dbReference>